<evidence type="ECO:0000256" key="4">
    <source>
        <dbReference type="PROSITE-ProRule" id="PRU01248"/>
    </source>
</evidence>
<evidence type="ECO:0000313" key="7">
    <source>
        <dbReference type="EMBL" id="MDQ0190460.1"/>
    </source>
</evidence>
<dbReference type="InterPro" id="IPR011010">
    <property type="entry name" value="DNA_brk_join_enz"/>
</dbReference>
<comment type="similarity">
    <text evidence="1">Belongs to the 'phage' integrase family.</text>
</comment>
<protein>
    <submittedName>
        <fullName evidence="7">Site-specific recombinase XerD</fullName>
    </submittedName>
</protein>
<evidence type="ECO:0000256" key="2">
    <source>
        <dbReference type="ARBA" id="ARBA00023125"/>
    </source>
</evidence>
<dbReference type="InterPro" id="IPR050090">
    <property type="entry name" value="Tyrosine_recombinase_XerCD"/>
</dbReference>
<keyword evidence="2 4" id="KW-0238">DNA-binding</keyword>
<dbReference type="PANTHER" id="PTHR30349">
    <property type="entry name" value="PHAGE INTEGRASE-RELATED"/>
    <property type="match status" value="1"/>
</dbReference>
<dbReference type="Proteomes" id="UP001232973">
    <property type="component" value="Unassembled WGS sequence"/>
</dbReference>
<dbReference type="SUPFAM" id="SSF56349">
    <property type="entry name" value="DNA breaking-rejoining enzymes"/>
    <property type="match status" value="1"/>
</dbReference>
<organism evidence="7 8">
    <name type="scientific">Alicyclobacillus cycloheptanicus</name>
    <dbReference type="NCBI Taxonomy" id="1457"/>
    <lineage>
        <taxon>Bacteria</taxon>
        <taxon>Bacillati</taxon>
        <taxon>Bacillota</taxon>
        <taxon>Bacilli</taxon>
        <taxon>Bacillales</taxon>
        <taxon>Alicyclobacillaceae</taxon>
        <taxon>Alicyclobacillus</taxon>
    </lineage>
</organism>
<dbReference type="InterPro" id="IPR025269">
    <property type="entry name" value="SAM-like_dom"/>
</dbReference>
<dbReference type="Gene3D" id="1.10.443.10">
    <property type="entry name" value="Intergrase catalytic core"/>
    <property type="match status" value="1"/>
</dbReference>
<feature type="domain" description="Tyr recombinase" evidence="5">
    <location>
        <begin position="149"/>
        <end position="324"/>
    </location>
</feature>
<dbReference type="Pfam" id="PF00589">
    <property type="entry name" value="Phage_integrase"/>
    <property type="match status" value="1"/>
</dbReference>
<dbReference type="EMBL" id="JAUSTP010000019">
    <property type="protein sequence ID" value="MDQ0190460.1"/>
    <property type="molecule type" value="Genomic_DNA"/>
</dbReference>
<dbReference type="PROSITE" id="PS51900">
    <property type="entry name" value="CB"/>
    <property type="match status" value="1"/>
</dbReference>
<dbReference type="InterPro" id="IPR002104">
    <property type="entry name" value="Integrase_catalytic"/>
</dbReference>
<keyword evidence="3" id="KW-0233">DNA recombination</keyword>
<evidence type="ECO:0000256" key="3">
    <source>
        <dbReference type="ARBA" id="ARBA00023172"/>
    </source>
</evidence>
<keyword evidence="8" id="KW-1185">Reference proteome</keyword>
<evidence type="ECO:0000313" key="8">
    <source>
        <dbReference type="Proteomes" id="UP001232973"/>
    </source>
</evidence>
<comment type="caution">
    <text evidence="7">The sequence shown here is derived from an EMBL/GenBank/DDBJ whole genome shotgun (WGS) entry which is preliminary data.</text>
</comment>
<dbReference type="Gene3D" id="1.10.150.130">
    <property type="match status" value="1"/>
</dbReference>
<name>A0ABT9XK09_9BACL</name>
<accession>A0ABT9XK09</accession>
<proteinExistence type="inferred from homology"/>
<dbReference type="InterPro" id="IPR013762">
    <property type="entry name" value="Integrase-like_cat_sf"/>
</dbReference>
<dbReference type="PANTHER" id="PTHR30349:SF41">
    <property type="entry name" value="INTEGRASE_RECOMBINASE PROTEIN MJ0367-RELATED"/>
    <property type="match status" value="1"/>
</dbReference>
<dbReference type="Pfam" id="PF13102">
    <property type="entry name" value="Phage_int_SAM_5"/>
    <property type="match status" value="1"/>
</dbReference>
<reference evidence="7 8" key="1">
    <citation type="submission" date="2023-07" db="EMBL/GenBank/DDBJ databases">
        <title>Genomic Encyclopedia of Type Strains, Phase IV (KMG-IV): sequencing the most valuable type-strain genomes for metagenomic binning, comparative biology and taxonomic classification.</title>
        <authorList>
            <person name="Goeker M."/>
        </authorList>
    </citation>
    <scope>NUCLEOTIDE SEQUENCE [LARGE SCALE GENOMIC DNA]</scope>
    <source>
        <strain evidence="7 8">DSM 4006</strain>
    </source>
</reference>
<sequence>MARRNPNANFFQQSVQQFGHCDPQPVEKLSVAEAIKLAKSHWQGQNVSVETYVSYSSHLKEFSIWAHENLRPCLISEMNGWYTAKYREYLCTRQSMRGGKLSGTTIQHHLDTLSSFFRVMVLFRQMENNPLDYIEGPNSRHNRLLSVPKRPCPLTVDVANQLLSLKYDYRLGLRDRVMLHFLILFAPRTSELAELTWMDLEWNKITIERKKKNEPGTFVVPTYLFQWLQEMREKYGAKADDPIFPSQGGKRGLSARGIRQVIKRLGERVGINLCPKDFRTLLMSELSRTEDGKLVQMFVGHLGEQTSKKFYVKRARSEVQHTLDVWKEAILSGVNLTDGFEEDEAA</sequence>
<dbReference type="PROSITE" id="PS51898">
    <property type="entry name" value="TYR_RECOMBINASE"/>
    <property type="match status" value="1"/>
</dbReference>
<dbReference type="InterPro" id="IPR044068">
    <property type="entry name" value="CB"/>
</dbReference>
<dbReference type="InterPro" id="IPR010998">
    <property type="entry name" value="Integrase_recombinase_N"/>
</dbReference>
<evidence type="ECO:0000256" key="1">
    <source>
        <dbReference type="ARBA" id="ARBA00008857"/>
    </source>
</evidence>
<gene>
    <name evidence="7" type="ORF">J2S03_002325</name>
</gene>
<dbReference type="CDD" id="cd00397">
    <property type="entry name" value="DNA_BRE_C"/>
    <property type="match status" value="1"/>
</dbReference>
<evidence type="ECO:0000259" key="5">
    <source>
        <dbReference type="PROSITE" id="PS51898"/>
    </source>
</evidence>
<dbReference type="RefSeq" id="WP_274455466.1">
    <property type="nucleotide sequence ID" value="NZ_CP067097.1"/>
</dbReference>
<evidence type="ECO:0000259" key="6">
    <source>
        <dbReference type="PROSITE" id="PS51900"/>
    </source>
</evidence>
<feature type="domain" description="Core-binding (CB)" evidence="6">
    <location>
        <begin position="29"/>
        <end position="121"/>
    </location>
</feature>